<keyword evidence="3" id="KW-0813">Transport</keyword>
<proteinExistence type="inferred from homology"/>
<feature type="transmembrane region" description="Helical" evidence="8">
    <location>
        <begin position="229"/>
        <end position="247"/>
    </location>
</feature>
<comment type="similarity">
    <text evidence="2 8">Belongs to the 4-toluene sulfonate uptake permease (TSUP) (TC 2.A.102) family.</text>
</comment>
<dbReference type="Proteomes" id="UP000018211">
    <property type="component" value="Unassembled WGS sequence"/>
</dbReference>
<dbReference type="GO" id="GO:0005886">
    <property type="term" value="C:plasma membrane"/>
    <property type="evidence" value="ECO:0007669"/>
    <property type="project" value="UniProtKB-SubCell"/>
</dbReference>
<dbReference type="RefSeq" id="WP_022614179.1">
    <property type="nucleotide sequence ID" value="NZ_LK391966.1"/>
</dbReference>
<dbReference type="InterPro" id="IPR052017">
    <property type="entry name" value="TSUP"/>
</dbReference>
<keyword evidence="7 8" id="KW-0472">Membrane</keyword>
<evidence type="ECO:0000256" key="8">
    <source>
        <dbReference type="RuleBase" id="RU363041"/>
    </source>
</evidence>
<dbReference type="Pfam" id="PF01925">
    <property type="entry name" value="TauE"/>
    <property type="match status" value="1"/>
</dbReference>
<keyword evidence="5 8" id="KW-0812">Transmembrane</keyword>
<keyword evidence="4 8" id="KW-1003">Cell membrane</keyword>
<evidence type="ECO:0000256" key="4">
    <source>
        <dbReference type="ARBA" id="ARBA00022475"/>
    </source>
</evidence>
<feature type="transmembrane region" description="Helical" evidence="8">
    <location>
        <begin position="173"/>
        <end position="194"/>
    </location>
</feature>
<reference evidence="9 10" key="1">
    <citation type="journal article" date="2013" name="ISME J.">
        <title>Comparative genomics of pathogenic lineages of Vibrio nigripulchritudo identifies virulence-associated traits.</title>
        <authorList>
            <person name="Goudenege D."/>
            <person name="Labreuche Y."/>
            <person name="Krin E."/>
            <person name="Ansquer D."/>
            <person name="Mangenot S."/>
            <person name="Calteau A."/>
            <person name="Medigue C."/>
            <person name="Mazel D."/>
            <person name="Polz M.F."/>
            <person name="Le Roux F."/>
        </authorList>
    </citation>
    <scope>NUCLEOTIDE SEQUENCE [LARGE SCALE GENOMIC DNA]</scope>
    <source>
        <strain evidence="9 10">SOn1</strain>
    </source>
</reference>
<feature type="transmembrane region" description="Helical" evidence="8">
    <location>
        <begin position="109"/>
        <end position="129"/>
    </location>
</feature>
<name>A0AAV2W0E3_9VIBR</name>
<evidence type="ECO:0000256" key="5">
    <source>
        <dbReference type="ARBA" id="ARBA00022692"/>
    </source>
</evidence>
<evidence type="ECO:0000313" key="9">
    <source>
        <dbReference type="EMBL" id="CCO50310.1"/>
    </source>
</evidence>
<feature type="transmembrane region" description="Helical" evidence="8">
    <location>
        <begin position="135"/>
        <end position="161"/>
    </location>
</feature>
<evidence type="ECO:0000256" key="2">
    <source>
        <dbReference type="ARBA" id="ARBA00009142"/>
    </source>
</evidence>
<comment type="subcellular location">
    <subcellularLocation>
        <location evidence="1 8">Cell membrane</location>
        <topology evidence="1 8">Multi-pass membrane protein</topology>
    </subcellularLocation>
</comment>
<protein>
    <recommendedName>
        <fullName evidence="8">Probable membrane transporter protein</fullName>
    </recommendedName>
</protein>
<evidence type="ECO:0000256" key="1">
    <source>
        <dbReference type="ARBA" id="ARBA00004651"/>
    </source>
</evidence>
<accession>A0AAV2W0E3</accession>
<dbReference type="EMBL" id="CAOF01000200">
    <property type="protein sequence ID" value="CCO50310.1"/>
    <property type="molecule type" value="Genomic_DNA"/>
</dbReference>
<gene>
    <name evidence="9" type="ORF">VIBNISOn1_p0147</name>
</gene>
<dbReference type="AlphaFoldDB" id="A0AAV2W0E3"/>
<dbReference type="PANTHER" id="PTHR30269">
    <property type="entry name" value="TRANSMEMBRANE PROTEIN YFCA"/>
    <property type="match status" value="1"/>
</dbReference>
<feature type="transmembrane region" description="Helical" evidence="8">
    <location>
        <begin position="16"/>
        <end position="40"/>
    </location>
</feature>
<comment type="caution">
    <text evidence="9">The sequence shown here is derived from an EMBL/GenBank/DDBJ whole genome shotgun (WGS) entry which is preliminary data.</text>
</comment>
<dbReference type="InterPro" id="IPR002781">
    <property type="entry name" value="TM_pro_TauE-like"/>
</dbReference>
<feature type="transmembrane region" description="Helical" evidence="8">
    <location>
        <begin position="52"/>
        <end position="70"/>
    </location>
</feature>
<feature type="transmembrane region" description="Helical" evidence="8">
    <location>
        <begin position="200"/>
        <end position="217"/>
    </location>
</feature>
<evidence type="ECO:0000313" key="10">
    <source>
        <dbReference type="Proteomes" id="UP000018211"/>
    </source>
</evidence>
<evidence type="ECO:0000256" key="3">
    <source>
        <dbReference type="ARBA" id="ARBA00022448"/>
    </source>
</evidence>
<sequence>MEFIQQFEWLSSPLTVLIFFFIVVLGSIIQFGFGMGFGIVATPFLVLIEPKLIPISTLYLGVILSLFAAVEDRKLINWADVRIYLSGRILGIFFAASVLVYITSEKGFSLFFGIIMAIALLMTISGWSIPFNRTSLFIAANLSGFMATITSVGGPPMALLYQSRSLKKSRATLSAYFSIGGVLSLIALYMVGWAGWNETLATLILFPPMLVGMLIARRLKGRLDSRFRVILLTLSAVTTCLLIYQGLRL</sequence>
<dbReference type="PANTHER" id="PTHR30269:SF37">
    <property type="entry name" value="MEMBRANE TRANSPORTER PROTEIN"/>
    <property type="match status" value="1"/>
</dbReference>
<feature type="transmembrane region" description="Helical" evidence="8">
    <location>
        <begin position="82"/>
        <end position="102"/>
    </location>
</feature>
<evidence type="ECO:0000256" key="7">
    <source>
        <dbReference type="ARBA" id="ARBA00023136"/>
    </source>
</evidence>
<evidence type="ECO:0000256" key="6">
    <source>
        <dbReference type="ARBA" id="ARBA00022989"/>
    </source>
</evidence>
<keyword evidence="6 8" id="KW-1133">Transmembrane helix</keyword>
<organism evidence="9 10">
    <name type="scientific">Vibrio nigripulchritudo SOn1</name>
    <dbReference type="NCBI Taxonomy" id="1238450"/>
    <lineage>
        <taxon>Bacteria</taxon>
        <taxon>Pseudomonadati</taxon>
        <taxon>Pseudomonadota</taxon>
        <taxon>Gammaproteobacteria</taxon>
        <taxon>Vibrionales</taxon>
        <taxon>Vibrionaceae</taxon>
        <taxon>Vibrio</taxon>
    </lineage>
</organism>